<reference evidence="3" key="1">
    <citation type="submission" date="2025-08" db="UniProtKB">
        <authorList>
            <consortium name="Ensembl"/>
        </authorList>
    </citation>
    <scope>IDENTIFICATION</scope>
</reference>
<dbReference type="Pfam" id="PF12799">
    <property type="entry name" value="LRR_4"/>
    <property type="match status" value="1"/>
</dbReference>
<protein>
    <submittedName>
        <fullName evidence="3">Uncharacterized protein</fullName>
    </submittedName>
</protein>
<dbReference type="AlphaFoldDB" id="A0A671Q5K5"/>
<evidence type="ECO:0000256" key="2">
    <source>
        <dbReference type="ARBA" id="ARBA00022737"/>
    </source>
</evidence>
<dbReference type="Ensembl" id="ENSSANT00000069365.1">
    <property type="protein sequence ID" value="ENSSANP00000065250.1"/>
    <property type="gene ID" value="ENSSANG00000032542.1"/>
</dbReference>
<dbReference type="Gene3D" id="3.80.10.10">
    <property type="entry name" value="Ribonuclease Inhibitor"/>
    <property type="match status" value="1"/>
</dbReference>
<evidence type="ECO:0000313" key="4">
    <source>
        <dbReference type="Proteomes" id="UP000472260"/>
    </source>
</evidence>
<dbReference type="InterPro" id="IPR032675">
    <property type="entry name" value="LRR_dom_sf"/>
</dbReference>
<dbReference type="Proteomes" id="UP000472260">
    <property type="component" value="Unassembled WGS sequence"/>
</dbReference>
<reference evidence="3" key="2">
    <citation type="submission" date="2025-09" db="UniProtKB">
        <authorList>
            <consortium name="Ensembl"/>
        </authorList>
    </citation>
    <scope>IDENTIFICATION</scope>
</reference>
<keyword evidence="4" id="KW-1185">Reference proteome</keyword>
<keyword evidence="2" id="KW-0677">Repeat</keyword>
<dbReference type="SUPFAM" id="SSF52058">
    <property type="entry name" value="L domain-like"/>
    <property type="match status" value="1"/>
</dbReference>
<evidence type="ECO:0000313" key="3">
    <source>
        <dbReference type="Ensembl" id="ENSSANP00000065250.1"/>
    </source>
</evidence>
<dbReference type="InterPro" id="IPR025875">
    <property type="entry name" value="Leu-rich_rpt_4"/>
</dbReference>
<sequence>MPLPEELFSCKRLQVLALGNNSISSLSPRVGNLAQLVRLELKGNRLESLPAELADCLSLRLAAVIMEDGLTDLLPPDVKDRMKRR</sequence>
<organism evidence="3 4">
    <name type="scientific">Sinocyclocheilus anshuiensis</name>
    <dbReference type="NCBI Taxonomy" id="1608454"/>
    <lineage>
        <taxon>Eukaryota</taxon>
        <taxon>Metazoa</taxon>
        <taxon>Chordata</taxon>
        <taxon>Craniata</taxon>
        <taxon>Vertebrata</taxon>
        <taxon>Euteleostomi</taxon>
        <taxon>Actinopterygii</taxon>
        <taxon>Neopterygii</taxon>
        <taxon>Teleostei</taxon>
        <taxon>Ostariophysi</taxon>
        <taxon>Cypriniformes</taxon>
        <taxon>Cyprinidae</taxon>
        <taxon>Cyprininae</taxon>
        <taxon>Sinocyclocheilus</taxon>
    </lineage>
</organism>
<accession>A0A671Q5K5</accession>
<evidence type="ECO:0000256" key="1">
    <source>
        <dbReference type="ARBA" id="ARBA00022614"/>
    </source>
</evidence>
<keyword evidence="1" id="KW-0433">Leucine-rich repeat</keyword>
<name>A0A671Q5K5_9TELE</name>
<proteinExistence type="predicted"/>